<feature type="compositionally biased region" description="Basic and acidic residues" evidence="1">
    <location>
        <begin position="37"/>
        <end position="51"/>
    </location>
</feature>
<dbReference type="InterPro" id="IPR045609">
    <property type="entry name" value="DUF6451"/>
</dbReference>
<organism evidence="3 4">
    <name type="scientific">Pomacea canaliculata</name>
    <name type="common">Golden apple snail</name>
    <dbReference type="NCBI Taxonomy" id="400727"/>
    <lineage>
        <taxon>Eukaryota</taxon>
        <taxon>Metazoa</taxon>
        <taxon>Spiralia</taxon>
        <taxon>Lophotrochozoa</taxon>
        <taxon>Mollusca</taxon>
        <taxon>Gastropoda</taxon>
        <taxon>Caenogastropoda</taxon>
        <taxon>Architaenioglossa</taxon>
        <taxon>Ampullarioidea</taxon>
        <taxon>Ampullariidae</taxon>
        <taxon>Pomacea</taxon>
    </lineage>
</organism>
<feature type="domain" description="DUF6451" evidence="2">
    <location>
        <begin position="82"/>
        <end position="113"/>
    </location>
</feature>
<comment type="caution">
    <text evidence="3">The sequence shown here is derived from an EMBL/GenBank/DDBJ whole genome shotgun (WGS) entry which is preliminary data.</text>
</comment>
<dbReference type="STRING" id="400727.A0A2T7PS30"/>
<feature type="region of interest" description="Disordered" evidence="1">
    <location>
        <begin position="1"/>
        <end position="51"/>
    </location>
</feature>
<dbReference type="AlphaFoldDB" id="A0A2T7PS30"/>
<evidence type="ECO:0000313" key="4">
    <source>
        <dbReference type="Proteomes" id="UP000245119"/>
    </source>
</evidence>
<dbReference type="PANTHER" id="PTHR47027:SF25">
    <property type="entry name" value="REVERSE TRANSCRIPTASE DOMAIN-CONTAINING PROTEIN"/>
    <property type="match status" value="1"/>
</dbReference>
<gene>
    <name evidence="3" type="ORF">C0Q70_03175</name>
</gene>
<feature type="compositionally biased region" description="Polar residues" evidence="1">
    <location>
        <begin position="1"/>
        <end position="10"/>
    </location>
</feature>
<accession>A0A2T7PS30</accession>
<keyword evidence="4" id="KW-1185">Reference proteome</keyword>
<evidence type="ECO:0000259" key="2">
    <source>
        <dbReference type="Pfam" id="PF20049"/>
    </source>
</evidence>
<feature type="compositionally biased region" description="Basic residues" evidence="1">
    <location>
        <begin position="197"/>
        <end position="207"/>
    </location>
</feature>
<feature type="region of interest" description="Disordered" evidence="1">
    <location>
        <begin position="185"/>
        <end position="207"/>
    </location>
</feature>
<sequence>MRRTTSNSNPGDFADDISLSSHKQQHLQTKHSALRRSSHDWSDHQHQEDGESDHFTYLGSIVSKDGGADEDVGSRINKPRLAFHTLQPIWNSKALSLHTKIHILNANVKSFLLHGSETWHVTNTITNKIQTFVNKCMRHILNIRWPEIISNTDLCERTNKKPASQDIKKRKWGWIDHTLPKPADNLTRQALGCNPQGRHRVGRHRQS</sequence>
<name>A0A2T7PS30_POMCA</name>
<dbReference type="EMBL" id="PZQS01000002">
    <property type="protein sequence ID" value="PVD36200.1"/>
    <property type="molecule type" value="Genomic_DNA"/>
</dbReference>
<dbReference type="PANTHER" id="PTHR47027">
    <property type="entry name" value="REVERSE TRANSCRIPTASE DOMAIN-CONTAINING PROTEIN"/>
    <property type="match status" value="1"/>
</dbReference>
<evidence type="ECO:0000313" key="3">
    <source>
        <dbReference type="EMBL" id="PVD36200.1"/>
    </source>
</evidence>
<evidence type="ECO:0000256" key="1">
    <source>
        <dbReference type="SAM" id="MobiDB-lite"/>
    </source>
</evidence>
<proteinExistence type="predicted"/>
<reference evidence="3 4" key="1">
    <citation type="submission" date="2018-04" db="EMBL/GenBank/DDBJ databases">
        <title>The genome of golden apple snail Pomacea canaliculata provides insight into stress tolerance and invasive adaptation.</title>
        <authorList>
            <person name="Liu C."/>
            <person name="Liu B."/>
            <person name="Ren Y."/>
            <person name="Zhang Y."/>
            <person name="Wang H."/>
            <person name="Li S."/>
            <person name="Jiang F."/>
            <person name="Yin L."/>
            <person name="Zhang G."/>
            <person name="Qian W."/>
            <person name="Fan W."/>
        </authorList>
    </citation>
    <scope>NUCLEOTIDE SEQUENCE [LARGE SCALE GENOMIC DNA]</scope>
    <source>
        <strain evidence="3">SZHN2017</strain>
        <tissue evidence="3">Muscle</tissue>
    </source>
</reference>
<protein>
    <recommendedName>
        <fullName evidence="2">DUF6451 domain-containing protein</fullName>
    </recommendedName>
</protein>
<feature type="compositionally biased region" description="Basic residues" evidence="1">
    <location>
        <begin position="23"/>
        <end position="36"/>
    </location>
</feature>
<dbReference type="Proteomes" id="UP000245119">
    <property type="component" value="Linkage Group LG2"/>
</dbReference>
<dbReference type="Pfam" id="PF20049">
    <property type="entry name" value="DUF6451"/>
    <property type="match status" value="1"/>
</dbReference>